<dbReference type="Proteomes" id="UP000054524">
    <property type="component" value="Unassembled WGS sequence"/>
</dbReference>
<evidence type="ECO:0008006" key="4">
    <source>
        <dbReference type="Google" id="ProtNLM"/>
    </source>
</evidence>
<name>H8ZDC0_NEMA1</name>
<accession>A0A086J507</accession>
<evidence type="ECO:0000313" key="1">
    <source>
        <dbReference type="EMBL" id="EHY65145.1"/>
    </source>
</evidence>
<proteinExistence type="predicted"/>
<evidence type="ECO:0000313" key="2">
    <source>
        <dbReference type="EMBL" id="KFG27225.1"/>
    </source>
</evidence>
<sequence length="77" mass="8895">MKSKLELRITTERSDILQKCLSDAVGGIEIEKTDNEVVIRLEESGRLMKNAHVLVTYANYILKTINELEEFNKELEQ</sequence>
<evidence type="ECO:0000313" key="3">
    <source>
        <dbReference type="Proteomes" id="UP000054524"/>
    </source>
</evidence>
<reference evidence="2" key="2">
    <citation type="submission" date="2012-10" db="EMBL/GenBank/DDBJ databases">
        <authorList>
            <consortium name="The Broad Institute Genome Sequencing Platform"/>
            <consortium name="The Broad Institute Genome Sequencing Center for Infectious Disease"/>
            <person name="Cuomo C."/>
            <person name="Troemel E."/>
            <person name="Walker B."/>
            <person name="Young S.K."/>
            <person name="Zeng Q."/>
            <person name="Gargeya S."/>
            <person name="Fitzgerald M."/>
            <person name="Haas B."/>
            <person name="Abouelleil A."/>
            <person name="Alvarado L."/>
            <person name="Arachchi H.M."/>
            <person name="Berlin A.M."/>
            <person name="Chapman S.B."/>
            <person name="Goldberg J."/>
            <person name="Griggs A."/>
            <person name="Gujja S."/>
            <person name="Hansen M."/>
            <person name="Howarth C."/>
            <person name="Imamovic A."/>
            <person name="Larimer J."/>
            <person name="McCowan C."/>
            <person name="Murphy C."/>
            <person name="Neiman D."/>
            <person name="Pearson M."/>
            <person name="Priest M."/>
            <person name="Roberts A."/>
            <person name="Saif S."/>
            <person name="Shea T."/>
            <person name="Sisk P."/>
            <person name="Sykes S."/>
            <person name="Wortman J."/>
            <person name="Nusbaum C."/>
            <person name="Birren B."/>
        </authorList>
    </citation>
    <scope>NUCLEOTIDE SEQUENCE</scope>
    <source>
        <strain evidence="2">ERTm6</strain>
    </source>
</reference>
<organism evidence="1">
    <name type="scientific">Nematocida ausubeli (strain ATCC PRA-371 / ERTm2)</name>
    <name type="common">Nematode killer fungus</name>
    <dbReference type="NCBI Taxonomy" id="1913371"/>
    <lineage>
        <taxon>Eukaryota</taxon>
        <taxon>Fungi</taxon>
        <taxon>Fungi incertae sedis</taxon>
        <taxon>Microsporidia</taxon>
        <taxon>Nematocida</taxon>
    </lineage>
</organism>
<dbReference type="HOGENOM" id="CLU_2705376_0_0_1"/>
<dbReference type="Proteomes" id="UP000005622">
    <property type="component" value="Unassembled WGS sequence"/>
</dbReference>
<protein>
    <recommendedName>
        <fullName evidence="4">Transcription factor Pcc1</fullName>
    </recommendedName>
</protein>
<dbReference type="EMBL" id="JH604636">
    <property type="protein sequence ID" value="EHY65145.1"/>
    <property type="molecule type" value="Genomic_DNA"/>
</dbReference>
<gene>
    <name evidence="1" type="ORF">NERG_01591</name>
    <name evidence="2" type="ORF">NESG_00302</name>
</gene>
<reference evidence="2 3" key="3">
    <citation type="journal article" date="2014" name="Genome Announc.">
        <title>Genome Sequence of the Microsporidian Species Nematocida sp1 Strain ERTm6 (ATCC PRA-372).</title>
        <authorList>
            <person name="Bakowski M.A."/>
            <person name="Priest M."/>
            <person name="Young S."/>
            <person name="Cuomo C.A."/>
            <person name="Troemel E.R."/>
        </authorList>
    </citation>
    <scope>NUCLEOTIDE SEQUENCE [LARGE SCALE GENOMIC DNA]</scope>
    <source>
        <strain evidence="2 3">ERTm6</strain>
    </source>
</reference>
<dbReference type="AlphaFoldDB" id="H8ZDC0"/>
<keyword evidence="3" id="KW-1185">Reference proteome</keyword>
<dbReference type="EMBL" id="AKIJ01000001">
    <property type="protein sequence ID" value="KFG27225.1"/>
    <property type="molecule type" value="Genomic_DNA"/>
</dbReference>
<accession>H8ZDC0</accession>
<reference evidence="1" key="1">
    <citation type="submission" date="2011-03" db="EMBL/GenBank/DDBJ databases">
        <title>The Genome Sequence of Nematocida sp1 strain ERTm2.</title>
        <authorList>
            <consortium name="The Broad Institute Genome Sequencing Platform"/>
            <consortium name="The Broad Institute Genome Sequencing Center for Infectious Disease"/>
            <person name="Cuomo C."/>
            <person name="Troemel E."/>
            <person name="Young S.K."/>
            <person name="Zeng Q."/>
            <person name="Gargeya S."/>
            <person name="Fitzgerald M."/>
            <person name="Haas B."/>
            <person name="Abouelleil A."/>
            <person name="Alvarado L."/>
            <person name="Arachchi H.M."/>
            <person name="Berlin A."/>
            <person name="Brown A."/>
            <person name="Chapman S.B."/>
            <person name="Chen Z."/>
            <person name="Dunbar C."/>
            <person name="Freedman E."/>
            <person name="Gearin G."/>
            <person name="Gellesch M."/>
            <person name="Goldberg J."/>
            <person name="Griggs A."/>
            <person name="Gujja S."/>
            <person name="Heilman E.R."/>
            <person name="Heiman D."/>
            <person name="Howarth C."/>
            <person name="Larson L."/>
            <person name="Lui A."/>
            <person name="MacDonald P.J.P."/>
            <person name="Mehta T."/>
            <person name="Montmayeur A."/>
            <person name="Murphy C."/>
            <person name="Neiman D."/>
            <person name="Pearson M."/>
            <person name="Priest M."/>
            <person name="Roberts A."/>
            <person name="Saif S."/>
            <person name="Shea T."/>
            <person name="Shenoy N."/>
            <person name="Sisk P."/>
            <person name="Stolte C."/>
            <person name="Sykes S."/>
            <person name="White J."/>
            <person name="Yandava C."/>
            <person name="Wortman J."/>
            <person name="Nusbaum C."/>
            <person name="Birren B."/>
        </authorList>
    </citation>
    <scope>NUCLEOTIDE SEQUENCE</scope>
    <source>
        <strain evidence="1">ERTm2</strain>
    </source>
</reference>